<proteinExistence type="predicted"/>
<gene>
    <name evidence="2" type="ORF">BRAFLDRAFT_132822</name>
</gene>
<feature type="compositionally biased region" description="Basic and acidic residues" evidence="1">
    <location>
        <begin position="63"/>
        <end position="73"/>
    </location>
</feature>
<dbReference type="InParanoid" id="C3ZSA0"/>
<name>C3ZSA0_BRAFL</name>
<organism>
    <name type="scientific">Branchiostoma floridae</name>
    <name type="common">Florida lancelet</name>
    <name type="synonym">Amphioxus</name>
    <dbReference type="NCBI Taxonomy" id="7739"/>
    <lineage>
        <taxon>Eukaryota</taxon>
        <taxon>Metazoa</taxon>
        <taxon>Chordata</taxon>
        <taxon>Cephalochordata</taxon>
        <taxon>Leptocardii</taxon>
        <taxon>Amphioxiformes</taxon>
        <taxon>Branchiostomatidae</taxon>
        <taxon>Branchiostoma</taxon>
    </lineage>
</organism>
<dbReference type="EMBL" id="GG666672">
    <property type="protein sequence ID" value="EEN44585.1"/>
    <property type="molecule type" value="Genomic_DNA"/>
</dbReference>
<accession>C3ZSA0</accession>
<sequence length="243" mass="26972">MEACPLTAPQVDCSKHTARLALCSKQRSAETAYFRSPESGVTFSLRSDPPRSPKMEAGPVKAARRENGQEKRAGADFSFDNDVTAAGDVADVVAITTERQLADVLRITCWEGWLEGPLGCRGVREICHTPGVTNCAKPLHLCCNKSGKQLQSAGQRGSFVPYLMAKQMFKEHSRLHRLYEDFCIEETVPHLHTREEGNSPVPHLDQPQVSQLTWSSLQPGLRGSCKKNIQSFTHDSIKRLQKN</sequence>
<feature type="region of interest" description="Disordered" evidence="1">
    <location>
        <begin position="39"/>
        <end position="73"/>
    </location>
</feature>
<reference evidence="2" key="1">
    <citation type="journal article" date="2008" name="Nature">
        <title>The amphioxus genome and the evolution of the chordate karyotype.</title>
        <authorList>
            <consortium name="US DOE Joint Genome Institute (JGI-PGF)"/>
            <person name="Putnam N.H."/>
            <person name="Butts T."/>
            <person name="Ferrier D.E.K."/>
            <person name="Furlong R.F."/>
            <person name="Hellsten U."/>
            <person name="Kawashima T."/>
            <person name="Robinson-Rechavi M."/>
            <person name="Shoguchi E."/>
            <person name="Terry A."/>
            <person name="Yu J.-K."/>
            <person name="Benito-Gutierrez E.L."/>
            <person name="Dubchak I."/>
            <person name="Garcia-Fernandez J."/>
            <person name="Gibson-Brown J.J."/>
            <person name="Grigoriev I.V."/>
            <person name="Horton A.C."/>
            <person name="de Jong P.J."/>
            <person name="Jurka J."/>
            <person name="Kapitonov V.V."/>
            <person name="Kohara Y."/>
            <person name="Kuroki Y."/>
            <person name="Lindquist E."/>
            <person name="Lucas S."/>
            <person name="Osoegawa K."/>
            <person name="Pennacchio L.A."/>
            <person name="Salamov A.A."/>
            <person name="Satou Y."/>
            <person name="Sauka-Spengler T."/>
            <person name="Schmutz J."/>
            <person name="Shin-I T."/>
            <person name="Toyoda A."/>
            <person name="Bronner-Fraser M."/>
            <person name="Fujiyama A."/>
            <person name="Holland L.Z."/>
            <person name="Holland P.W.H."/>
            <person name="Satoh N."/>
            <person name="Rokhsar D.S."/>
        </authorList>
    </citation>
    <scope>NUCLEOTIDE SEQUENCE [LARGE SCALE GENOMIC DNA]</scope>
    <source>
        <strain evidence="2">S238N-H82</strain>
        <tissue evidence="2">Testes</tissue>
    </source>
</reference>
<protein>
    <submittedName>
        <fullName evidence="2">Uncharacterized protein</fullName>
    </submittedName>
</protein>
<evidence type="ECO:0000313" key="2">
    <source>
        <dbReference type="EMBL" id="EEN44585.1"/>
    </source>
</evidence>
<dbReference type="AlphaFoldDB" id="C3ZSA0"/>
<evidence type="ECO:0000256" key="1">
    <source>
        <dbReference type="SAM" id="MobiDB-lite"/>
    </source>
</evidence>